<dbReference type="InterPro" id="IPR035328">
    <property type="entry name" value="DUF3048_C"/>
</dbReference>
<feature type="domain" description="DUF3048" evidence="1">
    <location>
        <begin position="58"/>
        <end position="197"/>
    </location>
</feature>
<proteinExistence type="predicted"/>
<evidence type="ECO:0000313" key="3">
    <source>
        <dbReference type="EMBL" id="MBD8034398.1"/>
    </source>
</evidence>
<dbReference type="PROSITE" id="PS51257">
    <property type="entry name" value="PROKAR_LIPOPROTEIN"/>
    <property type="match status" value="1"/>
</dbReference>
<feature type="domain" description="DUF3048" evidence="2">
    <location>
        <begin position="227"/>
        <end position="337"/>
    </location>
</feature>
<comment type="caution">
    <text evidence="3">The sequence shown here is derived from an EMBL/GenBank/DDBJ whole genome shotgun (WGS) entry which is preliminary data.</text>
</comment>
<dbReference type="Pfam" id="PF17479">
    <property type="entry name" value="DUF3048_C"/>
    <property type="match status" value="1"/>
</dbReference>
<reference evidence="3 4" key="1">
    <citation type="submission" date="2020-08" db="EMBL/GenBank/DDBJ databases">
        <title>A Genomic Blueprint of the Chicken Gut Microbiome.</title>
        <authorList>
            <person name="Gilroy R."/>
            <person name="Ravi A."/>
            <person name="Getino M."/>
            <person name="Pursley I."/>
            <person name="Horton D.L."/>
            <person name="Alikhan N.-F."/>
            <person name="Baker D."/>
            <person name="Gharbi K."/>
            <person name="Hall N."/>
            <person name="Watson M."/>
            <person name="Adriaenssens E.M."/>
            <person name="Foster-Nyarko E."/>
            <person name="Jarju S."/>
            <person name="Secka A."/>
            <person name="Antonio M."/>
            <person name="Oren A."/>
            <person name="Chaudhuri R."/>
            <person name="La Ragione R.M."/>
            <person name="Hildebrand F."/>
            <person name="Pallen M.J."/>
        </authorList>
    </citation>
    <scope>NUCLEOTIDE SEQUENCE [LARGE SCALE GENOMIC DNA]</scope>
    <source>
        <strain evidence="3 4">Sa1YVA6</strain>
    </source>
</reference>
<accession>A0ABR8XR21</accession>
<gene>
    <name evidence="3" type="ORF">H9632_15105</name>
</gene>
<dbReference type="Pfam" id="PF11258">
    <property type="entry name" value="DUF3048"/>
    <property type="match status" value="1"/>
</dbReference>
<protein>
    <submittedName>
        <fullName evidence="3">DUF3048 domain-containing protein</fullName>
    </submittedName>
</protein>
<dbReference type="SUPFAM" id="SSF159774">
    <property type="entry name" value="YerB-like"/>
    <property type="match status" value="1"/>
</dbReference>
<dbReference type="RefSeq" id="WP_191704957.1">
    <property type="nucleotide sequence ID" value="NZ_JACSPW010000016.1"/>
</dbReference>
<sequence length="354" mass="39214">MKRSILILAMLSMAVITGCSNKEQAEEGPVVEIEEQQVEDQENIIVAGAEVLPFITPFTGERVAEEVTMRPILATINNHPQARPQSGLAQADVVYEMLAEGDVTRFLALYQSEIPESIGPIRSARSYFIDIANGLDAFYIAHGYSPEAKSMLERKVVENINGMHYDGTYFKRSSARKAPHNSYISGDNVRAGAEKVGASLLYQKKVSYPFYEAEDNVKIGTTANEVSMKYNNSGSFNSQYVYNADTNRYTRYSANTETIDYETNESIELANILFFEMPHRIIDNAGRRDITITGGGNAYVAQAGMVREVKWKNADGLLIAIEEDGSEVKLVQGKTWVHFVPSSPGLATSVIYSE</sequence>
<organism evidence="3 4">
    <name type="scientific">Solibacillus merdavium</name>
    <dbReference type="NCBI Taxonomy" id="2762218"/>
    <lineage>
        <taxon>Bacteria</taxon>
        <taxon>Bacillati</taxon>
        <taxon>Bacillota</taxon>
        <taxon>Bacilli</taxon>
        <taxon>Bacillales</taxon>
        <taxon>Caryophanaceae</taxon>
        <taxon>Solibacillus</taxon>
    </lineage>
</organism>
<name>A0ABR8XR21_9BACL</name>
<evidence type="ECO:0000259" key="2">
    <source>
        <dbReference type="Pfam" id="PF17479"/>
    </source>
</evidence>
<dbReference type="Gene3D" id="3.50.90.10">
    <property type="entry name" value="YerB-like"/>
    <property type="match status" value="1"/>
</dbReference>
<dbReference type="InterPro" id="IPR023158">
    <property type="entry name" value="YerB-like_sf"/>
</dbReference>
<keyword evidence="4" id="KW-1185">Reference proteome</keyword>
<dbReference type="InterPro" id="IPR021416">
    <property type="entry name" value="DUF3048_N"/>
</dbReference>
<dbReference type="EMBL" id="JACSPW010000016">
    <property type="protein sequence ID" value="MBD8034398.1"/>
    <property type="molecule type" value="Genomic_DNA"/>
</dbReference>
<evidence type="ECO:0000259" key="1">
    <source>
        <dbReference type="Pfam" id="PF11258"/>
    </source>
</evidence>
<evidence type="ECO:0000313" key="4">
    <source>
        <dbReference type="Proteomes" id="UP000600565"/>
    </source>
</evidence>
<dbReference type="Proteomes" id="UP000600565">
    <property type="component" value="Unassembled WGS sequence"/>
</dbReference>